<evidence type="ECO:0000256" key="1">
    <source>
        <dbReference type="ARBA" id="ARBA00004141"/>
    </source>
</evidence>
<sequence length="174" mass="18830">MPDKERIKRVSIYAAKCVTGVIIVSLLSWLIGYKDTVWVLISVMLVLSPDGSDAVTLAVTRIKANLIGALSGFLLFVIHLHLALNIGIVVVMSIAVMITVVLCNLLKLEAATRTALAATIIVMTHEAGLHVWDTAIERVVSVVAGCLLGLVITFIFHNKFTQKTVSQSDLHQEA</sequence>
<accession>A0A327VT96</accession>
<evidence type="ECO:0000256" key="3">
    <source>
        <dbReference type="ARBA" id="ARBA00022989"/>
    </source>
</evidence>
<dbReference type="RefSeq" id="WP_111593736.1">
    <property type="nucleotide sequence ID" value="NZ_QLMA01000006.1"/>
</dbReference>
<evidence type="ECO:0000256" key="5">
    <source>
        <dbReference type="SAM" id="Phobius"/>
    </source>
</evidence>
<dbReference type="Pfam" id="PF13515">
    <property type="entry name" value="FUSC_2"/>
    <property type="match status" value="1"/>
</dbReference>
<evidence type="ECO:0000256" key="4">
    <source>
        <dbReference type="ARBA" id="ARBA00023136"/>
    </source>
</evidence>
<feature type="transmembrane region" description="Helical" evidence="5">
    <location>
        <begin position="138"/>
        <end position="156"/>
    </location>
</feature>
<keyword evidence="8" id="KW-1185">Reference proteome</keyword>
<dbReference type="EMBL" id="QLMA01000006">
    <property type="protein sequence ID" value="RAJ79281.1"/>
    <property type="molecule type" value="Genomic_DNA"/>
</dbReference>
<dbReference type="OrthoDB" id="670056at2"/>
<feature type="transmembrane region" description="Helical" evidence="5">
    <location>
        <begin position="12"/>
        <end position="31"/>
    </location>
</feature>
<comment type="subcellular location">
    <subcellularLocation>
        <location evidence="1">Membrane</location>
        <topology evidence="1">Multi-pass membrane protein</topology>
    </subcellularLocation>
</comment>
<reference evidence="7 8" key="1">
    <citation type="submission" date="2018-06" db="EMBL/GenBank/DDBJ databases">
        <title>Genomic Encyclopedia of Archaeal and Bacterial Type Strains, Phase II (KMG-II): from individual species to whole genera.</title>
        <authorList>
            <person name="Goeker M."/>
        </authorList>
    </citation>
    <scope>NUCLEOTIDE SEQUENCE [LARGE SCALE GENOMIC DNA]</scope>
    <source>
        <strain evidence="7 8">DSM 29821</strain>
    </source>
</reference>
<keyword evidence="3 5" id="KW-1133">Transmembrane helix</keyword>
<dbReference type="InterPro" id="IPR049453">
    <property type="entry name" value="Memb_transporter_dom"/>
</dbReference>
<evidence type="ECO:0000313" key="7">
    <source>
        <dbReference type="EMBL" id="RAJ79281.1"/>
    </source>
</evidence>
<gene>
    <name evidence="7" type="ORF">CLV59_106342</name>
</gene>
<keyword evidence="4 5" id="KW-0472">Membrane</keyword>
<dbReference type="GO" id="GO:0016020">
    <property type="term" value="C:membrane"/>
    <property type="evidence" value="ECO:0007669"/>
    <property type="project" value="UniProtKB-SubCell"/>
</dbReference>
<protein>
    <submittedName>
        <fullName evidence="7">Fusaric acid resistance family protein</fullName>
    </submittedName>
</protein>
<feature type="domain" description="Integral membrane bound transporter" evidence="6">
    <location>
        <begin position="24"/>
        <end position="152"/>
    </location>
</feature>
<feature type="transmembrane region" description="Helical" evidence="5">
    <location>
        <begin position="37"/>
        <end position="59"/>
    </location>
</feature>
<evidence type="ECO:0000313" key="8">
    <source>
        <dbReference type="Proteomes" id="UP000249819"/>
    </source>
</evidence>
<dbReference type="AlphaFoldDB" id="A0A327VT96"/>
<comment type="caution">
    <text evidence="7">The sequence shown here is derived from an EMBL/GenBank/DDBJ whole genome shotgun (WGS) entry which is preliminary data.</text>
</comment>
<feature type="transmembrane region" description="Helical" evidence="5">
    <location>
        <begin position="88"/>
        <end position="108"/>
    </location>
</feature>
<feature type="transmembrane region" description="Helical" evidence="5">
    <location>
        <begin position="66"/>
        <end position="82"/>
    </location>
</feature>
<name>A0A327VT96_9BACT</name>
<dbReference type="Proteomes" id="UP000249819">
    <property type="component" value="Unassembled WGS sequence"/>
</dbReference>
<organism evidence="7 8">
    <name type="scientific">Chitinophaga dinghuensis</name>
    <dbReference type="NCBI Taxonomy" id="1539050"/>
    <lineage>
        <taxon>Bacteria</taxon>
        <taxon>Pseudomonadati</taxon>
        <taxon>Bacteroidota</taxon>
        <taxon>Chitinophagia</taxon>
        <taxon>Chitinophagales</taxon>
        <taxon>Chitinophagaceae</taxon>
        <taxon>Chitinophaga</taxon>
    </lineage>
</organism>
<evidence type="ECO:0000256" key="2">
    <source>
        <dbReference type="ARBA" id="ARBA00022692"/>
    </source>
</evidence>
<evidence type="ECO:0000259" key="6">
    <source>
        <dbReference type="Pfam" id="PF13515"/>
    </source>
</evidence>
<keyword evidence="2 5" id="KW-0812">Transmembrane</keyword>
<proteinExistence type="predicted"/>